<dbReference type="Proteomes" id="UP000248749">
    <property type="component" value="Unassembled WGS sequence"/>
</dbReference>
<dbReference type="NCBIfam" id="NF033520">
    <property type="entry name" value="transpos_IS982"/>
    <property type="match status" value="1"/>
</dbReference>
<comment type="caution">
    <text evidence="2">The sequence shown here is derived from an EMBL/GenBank/DDBJ whole genome shotgun (WGS) entry which is preliminary data.</text>
</comment>
<organism evidence="2 3">
    <name type="scientific">Micromonospora deserti</name>
    <dbReference type="NCBI Taxonomy" id="2070366"/>
    <lineage>
        <taxon>Bacteria</taxon>
        <taxon>Bacillati</taxon>
        <taxon>Actinomycetota</taxon>
        <taxon>Actinomycetes</taxon>
        <taxon>Micromonosporales</taxon>
        <taxon>Micromonosporaceae</taxon>
        <taxon>Micromonospora</taxon>
    </lineage>
</organism>
<protein>
    <submittedName>
        <fullName evidence="2">IS982 family transposase</fullName>
    </submittedName>
</protein>
<sequence>MTANIDTLLTALYVFVDDHVVGRRRIGRPPLLTDAELLCLAIAQVLLDFPRERHWIRYARKHLRHLFPYIPDQSGYGKRLRDAGPLIAKVIRHLAENTPTSVPILRLIDSTPVPCGMSRETAKRSDLAGDAGYGYCASHSRYFWGMRLYLVTTVEGMPVTWCLAHPKLDERDVIAALLEVDHHLVQAGQVILADKGFAGKTFETFLDDLGIHLVRPARKKTSDPTCGPAERRLLRMRQWIEAIFDTLKGQLSLEQHGARRRHGVYARAGQRLLAMATCIWHNTNIGEPRKRSLIAYDH</sequence>
<dbReference type="RefSeq" id="WP_111137768.1">
    <property type="nucleotide sequence ID" value="NZ_POUB01000497.1"/>
</dbReference>
<proteinExistence type="predicted"/>
<evidence type="ECO:0000259" key="1">
    <source>
        <dbReference type="Pfam" id="PF13612"/>
    </source>
</evidence>
<feature type="domain" description="Transposase DDE" evidence="1">
    <location>
        <begin position="106"/>
        <end position="255"/>
    </location>
</feature>
<gene>
    <name evidence="2" type="ORF">C1I99_31415</name>
</gene>
<dbReference type="EMBL" id="POUB01000497">
    <property type="protein sequence ID" value="PZF82662.1"/>
    <property type="molecule type" value="Genomic_DNA"/>
</dbReference>
<evidence type="ECO:0000313" key="2">
    <source>
        <dbReference type="EMBL" id="PZF82662.1"/>
    </source>
</evidence>
<reference evidence="2 3" key="1">
    <citation type="submission" date="2018-01" db="EMBL/GenBank/DDBJ databases">
        <title>Draft genome sequence of Salinispora sp. 13K206.</title>
        <authorList>
            <person name="Sahin N."/>
            <person name="Saygin H."/>
            <person name="Ay H."/>
        </authorList>
    </citation>
    <scope>NUCLEOTIDE SEQUENCE [LARGE SCALE GENOMIC DNA]</scope>
    <source>
        <strain evidence="2 3">13K206</strain>
    </source>
</reference>
<dbReference type="OrthoDB" id="4962032at2"/>
<dbReference type="Pfam" id="PF13612">
    <property type="entry name" value="DDE_Tnp_1_3"/>
    <property type="match status" value="1"/>
</dbReference>
<dbReference type="InterPro" id="IPR025668">
    <property type="entry name" value="Tnp_DDE_dom"/>
</dbReference>
<accession>A0A2W2B9A6</accession>
<name>A0A2W2B9A6_9ACTN</name>
<evidence type="ECO:0000313" key="3">
    <source>
        <dbReference type="Proteomes" id="UP000248749"/>
    </source>
</evidence>
<dbReference type="AlphaFoldDB" id="A0A2W2B9A6"/>
<keyword evidence="3" id="KW-1185">Reference proteome</keyword>